<sequence length="347" mass="38508">MTAIFHLYILPCLKILLVLALAVILFLACRNGLRRRSDYPLDWFSSIAVHLILAIGVVSAIGASILIPRSVSGMEGLGVFYLCALVLSPAILAMFVWGLSAIYRVSIAHIALLLFRMVIVIAVPVWLAEGTSGIFIQGKWDARRSLTASPKAAEGVIELVGNEVWRMPDGEAIRHAVLQKPVGTEVLRLNLELDGKRYEDIEHLAVTYACWLDDELHIVTPAESEIAIGYIWSSDPYSSNESAIRIDTDASLSSDYRLDEERGRLTLPFPTPYNMLRFSQRAGAADNPVWMQASSAMANPPRSAACLHGNIEVEPRYRTVGLFMTNSRPGNARERFWRWPLDGSDVQ</sequence>
<feature type="transmembrane region" description="Helical" evidence="1">
    <location>
        <begin position="107"/>
        <end position="127"/>
    </location>
</feature>
<keyword evidence="3" id="KW-1185">Reference proteome</keyword>
<organism evidence="2 3">
    <name type="scientific">Hahella chejuensis (strain KCTC 2396)</name>
    <dbReference type="NCBI Taxonomy" id="349521"/>
    <lineage>
        <taxon>Bacteria</taxon>
        <taxon>Pseudomonadati</taxon>
        <taxon>Pseudomonadota</taxon>
        <taxon>Gammaproteobacteria</taxon>
        <taxon>Oceanospirillales</taxon>
        <taxon>Hahellaceae</taxon>
        <taxon>Hahella</taxon>
    </lineage>
</organism>
<feature type="transmembrane region" description="Helical" evidence="1">
    <location>
        <begin position="6"/>
        <end position="29"/>
    </location>
</feature>
<evidence type="ECO:0000256" key="1">
    <source>
        <dbReference type="SAM" id="Phobius"/>
    </source>
</evidence>
<dbReference type="Proteomes" id="UP000000238">
    <property type="component" value="Chromosome"/>
</dbReference>
<feature type="transmembrane region" description="Helical" evidence="1">
    <location>
        <begin position="79"/>
        <end position="100"/>
    </location>
</feature>
<dbReference type="AlphaFoldDB" id="Q2SLS1"/>
<dbReference type="HOGENOM" id="CLU_798686_0_0_6"/>
<name>Q2SLS1_HAHCH</name>
<dbReference type="EMBL" id="CP000155">
    <property type="protein sequence ID" value="ABC28403.1"/>
    <property type="molecule type" value="Genomic_DNA"/>
</dbReference>
<gene>
    <name evidence="2" type="ordered locus">HCH_01546</name>
</gene>
<feature type="transmembrane region" description="Helical" evidence="1">
    <location>
        <begin position="41"/>
        <end position="67"/>
    </location>
</feature>
<keyword evidence="1" id="KW-1133">Transmembrane helix</keyword>
<keyword evidence="1" id="KW-0812">Transmembrane</keyword>
<dbReference type="KEGG" id="hch:HCH_01546"/>
<accession>Q2SLS1</accession>
<protein>
    <submittedName>
        <fullName evidence="2">Uncharacterized protein</fullName>
    </submittedName>
</protein>
<dbReference type="OrthoDB" id="8565963at2"/>
<dbReference type="RefSeq" id="WP_011395476.1">
    <property type="nucleotide sequence ID" value="NC_007645.1"/>
</dbReference>
<evidence type="ECO:0000313" key="3">
    <source>
        <dbReference type="Proteomes" id="UP000000238"/>
    </source>
</evidence>
<reference evidence="2 3" key="1">
    <citation type="journal article" date="2005" name="Nucleic Acids Res.">
        <title>Genomic blueprint of Hahella chejuensis, a marine microbe producing an algicidal agent.</title>
        <authorList>
            <person name="Jeong H."/>
            <person name="Yim J.H."/>
            <person name="Lee C."/>
            <person name="Choi S.-H."/>
            <person name="Park Y.K."/>
            <person name="Yoon S.H."/>
            <person name="Hur C.-G."/>
            <person name="Kang H.-Y."/>
            <person name="Kim D."/>
            <person name="Lee H.H."/>
            <person name="Park K.H."/>
            <person name="Park S.-H."/>
            <person name="Park H.-S."/>
            <person name="Lee H.K."/>
            <person name="Oh T.K."/>
            <person name="Kim J.F."/>
        </authorList>
    </citation>
    <scope>NUCLEOTIDE SEQUENCE [LARGE SCALE GENOMIC DNA]</scope>
    <source>
        <strain evidence="2 3">KCTC 2396</strain>
    </source>
</reference>
<evidence type="ECO:0000313" key="2">
    <source>
        <dbReference type="EMBL" id="ABC28403.1"/>
    </source>
</evidence>
<proteinExistence type="predicted"/>
<keyword evidence="1" id="KW-0472">Membrane</keyword>